<dbReference type="PANTHER" id="PTHR11188">
    <property type="entry name" value="ARRESTIN DOMAIN CONTAINING PROTEIN"/>
    <property type="match status" value="1"/>
</dbReference>
<name>A0A151P0A0_ALLMI</name>
<dbReference type="GO" id="GO:0005886">
    <property type="term" value="C:plasma membrane"/>
    <property type="evidence" value="ECO:0007669"/>
    <property type="project" value="TreeGrafter"/>
</dbReference>
<comment type="similarity">
    <text evidence="1">Belongs to the arrestin family.</text>
</comment>
<reference evidence="3 4" key="1">
    <citation type="journal article" date="2012" name="Genome Biol.">
        <title>Sequencing three crocodilian genomes to illuminate the evolution of archosaurs and amniotes.</title>
        <authorList>
            <person name="St John J.A."/>
            <person name="Braun E.L."/>
            <person name="Isberg S.R."/>
            <person name="Miles L.G."/>
            <person name="Chong A.Y."/>
            <person name="Gongora J."/>
            <person name="Dalzell P."/>
            <person name="Moran C."/>
            <person name="Bed'hom B."/>
            <person name="Abzhanov A."/>
            <person name="Burgess S.C."/>
            <person name="Cooksey A.M."/>
            <person name="Castoe T.A."/>
            <person name="Crawford N.G."/>
            <person name="Densmore L.D."/>
            <person name="Drew J.C."/>
            <person name="Edwards S.V."/>
            <person name="Faircloth B.C."/>
            <person name="Fujita M.K."/>
            <person name="Greenwold M.J."/>
            <person name="Hoffmann F.G."/>
            <person name="Howard J.M."/>
            <person name="Iguchi T."/>
            <person name="Janes D.E."/>
            <person name="Khan S.Y."/>
            <person name="Kohno S."/>
            <person name="de Koning A.J."/>
            <person name="Lance S.L."/>
            <person name="McCarthy F.M."/>
            <person name="McCormack J.E."/>
            <person name="Merchant M.E."/>
            <person name="Peterson D.G."/>
            <person name="Pollock D.D."/>
            <person name="Pourmand N."/>
            <person name="Raney B.J."/>
            <person name="Roessler K.A."/>
            <person name="Sanford J.R."/>
            <person name="Sawyer R.H."/>
            <person name="Schmidt C.J."/>
            <person name="Triplett E.W."/>
            <person name="Tuberville T.D."/>
            <person name="Venegas-Anaya M."/>
            <person name="Howard J.T."/>
            <person name="Jarvis E.D."/>
            <person name="Guillette L.J.Jr."/>
            <person name="Glenn T.C."/>
            <person name="Green R.E."/>
            <person name="Ray D.A."/>
        </authorList>
    </citation>
    <scope>NUCLEOTIDE SEQUENCE [LARGE SCALE GENOMIC DNA]</scope>
    <source>
        <strain evidence="3">KSC_2009_1</strain>
    </source>
</reference>
<dbReference type="InterPro" id="IPR011021">
    <property type="entry name" value="Arrestin-like_N"/>
</dbReference>
<dbReference type="Pfam" id="PF02752">
    <property type="entry name" value="Arrestin_C"/>
    <property type="match status" value="1"/>
</dbReference>
<proteinExistence type="inferred from homology"/>
<accession>A0A151P0A0</accession>
<evidence type="ECO:0000256" key="1">
    <source>
        <dbReference type="ARBA" id="ARBA00005298"/>
    </source>
</evidence>
<dbReference type="InterPro" id="IPR011022">
    <property type="entry name" value="Arrestin_C-like"/>
</dbReference>
<protein>
    <submittedName>
        <fullName evidence="3">Arrestin domain-containing protein 5</fullName>
    </submittedName>
</protein>
<dbReference type="SMART" id="SM01017">
    <property type="entry name" value="Arrestin_C"/>
    <property type="match status" value="1"/>
</dbReference>
<dbReference type="eggNOG" id="KOG3780">
    <property type="taxonomic scope" value="Eukaryota"/>
</dbReference>
<gene>
    <name evidence="3" type="primary">ARRDC5</name>
    <name evidence="3" type="ORF">Y1Q_0000236</name>
</gene>
<dbReference type="Gene3D" id="2.60.40.640">
    <property type="match status" value="2"/>
</dbReference>
<keyword evidence="4" id="KW-1185">Reference proteome</keyword>
<dbReference type="STRING" id="8496.A0A151P0A0"/>
<dbReference type="KEGG" id="amj:102558966"/>
<feature type="domain" description="Arrestin C-terminal-like" evidence="2">
    <location>
        <begin position="172"/>
        <end position="309"/>
    </location>
</feature>
<evidence type="ECO:0000313" key="4">
    <source>
        <dbReference type="Proteomes" id="UP000050525"/>
    </source>
</evidence>
<dbReference type="EMBL" id="AKHW03001382">
    <property type="protein sequence ID" value="KYO42551.1"/>
    <property type="molecule type" value="Genomic_DNA"/>
</dbReference>
<evidence type="ECO:0000313" key="3">
    <source>
        <dbReference type="EMBL" id="KYO42551.1"/>
    </source>
</evidence>
<dbReference type="GO" id="GO:0015031">
    <property type="term" value="P:protein transport"/>
    <property type="evidence" value="ECO:0007669"/>
    <property type="project" value="TreeGrafter"/>
</dbReference>
<organism evidence="3 4">
    <name type="scientific">Alligator mississippiensis</name>
    <name type="common">American alligator</name>
    <dbReference type="NCBI Taxonomy" id="8496"/>
    <lineage>
        <taxon>Eukaryota</taxon>
        <taxon>Metazoa</taxon>
        <taxon>Chordata</taxon>
        <taxon>Craniata</taxon>
        <taxon>Vertebrata</taxon>
        <taxon>Euteleostomi</taxon>
        <taxon>Archelosauria</taxon>
        <taxon>Archosauria</taxon>
        <taxon>Crocodylia</taxon>
        <taxon>Alligatoridae</taxon>
        <taxon>Alligatorinae</taxon>
        <taxon>Alligator</taxon>
    </lineage>
</organism>
<dbReference type="CTD" id="645432"/>
<dbReference type="InterPro" id="IPR014756">
    <property type="entry name" value="Ig_E-set"/>
</dbReference>
<dbReference type="SUPFAM" id="SSF81296">
    <property type="entry name" value="E set domains"/>
    <property type="match status" value="2"/>
</dbReference>
<sequence>MSVVKSIEIVVPEDKVYLAGSNVDGQVVLSLNNTLINPVVKVELVGRGYLQWNEDVGADKDYSRDVVCNNKADYINKTKTFKIEGNWLDSGTHTFDFHFTLSTRLPSTFTSRIGYVSYFLQASCSSRELILAKKKKYLLVQGTSSIRKDRLQSKDPFVVEVDKVVVYHCCFQQGRVVLRISLVKNIFCPSENVTFTTEIDNQTGKSIKRVAFTLYSNVLYMGFTARSEPRTLEDRNVLLRLEPRMEAMPFEVTRITNIMALPSLLPVSCVSLANEIMEIRYELVGTLYLPWSMSSVVARVPVLIGTIPTADPEESGSGAHPNP</sequence>
<dbReference type="PANTHER" id="PTHR11188:SF172">
    <property type="entry name" value="ARRESTIN DOMAIN-CONTAINING PROTEIN 5"/>
    <property type="match status" value="1"/>
</dbReference>
<dbReference type="InterPro" id="IPR014752">
    <property type="entry name" value="Arrestin-like_C"/>
</dbReference>
<evidence type="ECO:0000259" key="2">
    <source>
        <dbReference type="SMART" id="SM01017"/>
    </source>
</evidence>
<dbReference type="Proteomes" id="UP000050525">
    <property type="component" value="Unassembled WGS sequence"/>
</dbReference>
<dbReference type="AlphaFoldDB" id="A0A151P0A0"/>
<dbReference type="Pfam" id="PF00339">
    <property type="entry name" value="Arrestin_N"/>
    <property type="match status" value="1"/>
</dbReference>
<dbReference type="InterPro" id="IPR050357">
    <property type="entry name" value="Arrestin_domain-protein"/>
</dbReference>
<dbReference type="GO" id="GO:0005768">
    <property type="term" value="C:endosome"/>
    <property type="evidence" value="ECO:0007669"/>
    <property type="project" value="TreeGrafter"/>
</dbReference>
<dbReference type="OrthoDB" id="7785529at2759"/>
<dbReference type="GeneID" id="102558966"/>
<comment type="caution">
    <text evidence="3">The sequence shown here is derived from an EMBL/GenBank/DDBJ whole genome shotgun (WGS) entry which is preliminary data.</text>
</comment>